<dbReference type="Proteomes" id="UP001260072">
    <property type="component" value="Unassembled WGS sequence"/>
</dbReference>
<reference evidence="3" key="1">
    <citation type="submission" date="2023-07" db="EMBL/GenBank/DDBJ databases">
        <title>Description of three actinobacteria isolated from air of manufacturing shop in a pharmaceutical factory.</title>
        <authorList>
            <person name="Zhang D.-F."/>
        </authorList>
    </citation>
    <scope>NUCLEOTIDE SEQUENCE [LARGE SCALE GENOMIC DNA]</scope>
    <source>
        <strain evidence="3">CCTCC AB 2011122</strain>
    </source>
</reference>
<dbReference type="GO" id="GO:0016757">
    <property type="term" value="F:glycosyltransferase activity"/>
    <property type="evidence" value="ECO:0007669"/>
    <property type="project" value="UniProtKB-KW"/>
</dbReference>
<evidence type="ECO:0000313" key="3">
    <source>
        <dbReference type="Proteomes" id="UP001260072"/>
    </source>
</evidence>
<sequence>MIERNGSVELFFWNPRTVRLGSLFGRHVEVGPRKSNFGDLLGPMIVRRLVKKEGLGAGGSPAMLLTVGSVLHFGRPEAHVWGTGRNGKVESEPVPGMYIHALRGPLTARYLSSRYTTLPDTYGDPGLLVPYLFPEFTRPESPSRKIGVLANLNDKREPGDTFSVIEPTAPVDQVVRAILDCEYLVTSSLHGLIIAESFGVPVRHMRSDHEPRFKYEDYFEGTGRRMPPSAHNPMHALDLGPQDPVTFDPEPLLAAFPRHLWSRTASSKSNSKRGAAA</sequence>
<keyword evidence="2" id="KW-0328">Glycosyltransferase</keyword>
<keyword evidence="2" id="KW-0808">Transferase</keyword>
<proteinExistence type="predicted"/>
<dbReference type="Pfam" id="PF04230">
    <property type="entry name" value="PS_pyruv_trans"/>
    <property type="match status" value="1"/>
</dbReference>
<name>A0ABU1FII8_9MICO</name>
<dbReference type="EMBL" id="JAVKGS010000001">
    <property type="protein sequence ID" value="MDR5691578.1"/>
    <property type="molecule type" value="Genomic_DNA"/>
</dbReference>
<dbReference type="EC" id="2.4.-.-" evidence="2"/>
<accession>A0ABU1FII8</accession>
<organism evidence="2 3">
    <name type="scientific">Agromyces indicus</name>
    <dbReference type="NCBI Taxonomy" id="758919"/>
    <lineage>
        <taxon>Bacteria</taxon>
        <taxon>Bacillati</taxon>
        <taxon>Actinomycetota</taxon>
        <taxon>Actinomycetes</taxon>
        <taxon>Micrococcales</taxon>
        <taxon>Microbacteriaceae</taxon>
        <taxon>Agromyces</taxon>
    </lineage>
</organism>
<gene>
    <name evidence="2" type="ORF">RH861_05810</name>
</gene>
<comment type="caution">
    <text evidence="2">The sequence shown here is derived from an EMBL/GenBank/DDBJ whole genome shotgun (WGS) entry which is preliminary data.</text>
</comment>
<keyword evidence="3" id="KW-1185">Reference proteome</keyword>
<evidence type="ECO:0000313" key="2">
    <source>
        <dbReference type="EMBL" id="MDR5691578.1"/>
    </source>
</evidence>
<protein>
    <submittedName>
        <fullName evidence="2">Polysaccharide pyruvyl transferase family protein</fullName>
        <ecNumber evidence="2">2.4.-.-</ecNumber>
    </submittedName>
</protein>
<dbReference type="InterPro" id="IPR007345">
    <property type="entry name" value="Polysacch_pyruvyl_Trfase"/>
</dbReference>
<feature type="domain" description="Polysaccharide pyruvyl transferase" evidence="1">
    <location>
        <begin position="100"/>
        <end position="208"/>
    </location>
</feature>
<dbReference type="RefSeq" id="WP_310520185.1">
    <property type="nucleotide sequence ID" value="NZ_BAABBS010000003.1"/>
</dbReference>
<evidence type="ECO:0000259" key="1">
    <source>
        <dbReference type="Pfam" id="PF04230"/>
    </source>
</evidence>